<dbReference type="GO" id="GO:0005509">
    <property type="term" value="F:calcium ion binding"/>
    <property type="evidence" value="ECO:0007669"/>
    <property type="project" value="InterPro"/>
</dbReference>
<feature type="domain" description="Peptidase metallopeptidase" evidence="8">
    <location>
        <begin position="263"/>
        <end position="417"/>
    </location>
</feature>
<dbReference type="AlphaFoldDB" id="A0A286H104"/>
<dbReference type="GO" id="GO:0008237">
    <property type="term" value="F:metallopeptidase activity"/>
    <property type="evidence" value="ECO:0007669"/>
    <property type="project" value="InterPro"/>
</dbReference>
<dbReference type="GO" id="GO:0005615">
    <property type="term" value="C:extracellular space"/>
    <property type="evidence" value="ECO:0007669"/>
    <property type="project" value="InterPro"/>
</dbReference>
<dbReference type="PANTHER" id="PTHR42792">
    <property type="entry name" value="FLAGELLIN"/>
    <property type="match status" value="1"/>
</dbReference>
<dbReference type="Proteomes" id="UP000219621">
    <property type="component" value="Unassembled WGS sequence"/>
</dbReference>
<dbReference type="Pfam" id="PF08548">
    <property type="entry name" value="Peptidase_M10_C"/>
    <property type="match status" value="1"/>
</dbReference>
<dbReference type="Gene3D" id="1.20.1330.10">
    <property type="entry name" value="f41 fragment of flagellin, N-terminal domain"/>
    <property type="match status" value="1"/>
</dbReference>
<dbReference type="SMART" id="SM00235">
    <property type="entry name" value="ZnMc"/>
    <property type="match status" value="1"/>
</dbReference>
<dbReference type="OrthoDB" id="223957at2"/>
<name>A0A286H104_9PROT</name>
<evidence type="ECO:0000256" key="3">
    <source>
        <dbReference type="ARBA" id="ARBA00009490"/>
    </source>
</evidence>
<dbReference type="Pfam" id="PF00353">
    <property type="entry name" value="HemolysinCabind"/>
    <property type="match status" value="1"/>
</dbReference>
<dbReference type="SUPFAM" id="SSF64518">
    <property type="entry name" value="Phase 1 flagellin"/>
    <property type="match status" value="1"/>
</dbReference>
<evidence type="ECO:0000256" key="7">
    <source>
        <dbReference type="RuleBase" id="RU362073"/>
    </source>
</evidence>
<evidence type="ECO:0000259" key="8">
    <source>
        <dbReference type="SMART" id="SM00235"/>
    </source>
</evidence>
<organism evidence="9 10">
    <name type="scientific">Caenispirillum bisanense</name>
    <dbReference type="NCBI Taxonomy" id="414052"/>
    <lineage>
        <taxon>Bacteria</taxon>
        <taxon>Pseudomonadati</taxon>
        <taxon>Pseudomonadota</taxon>
        <taxon>Alphaproteobacteria</taxon>
        <taxon>Rhodospirillales</taxon>
        <taxon>Novispirillaceae</taxon>
        <taxon>Caenispirillum</taxon>
    </lineage>
</organism>
<dbReference type="InterPro" id="IPR001343">
    <property type="entry name" value="Hemolysn_Ca-bd"/>
</dbReference>
<dbReference type="CDD" id="cd04277">
    <property type="entry name" value="ZnMc_serralysin_like"/>
    <property type="match status" value="1"/>
</dbReference>
<protein>
    <recommendedName>
        <fullName evidence="7">Flagellin</fullName>
    </recommendedName>
</protein>
<dbReference type="InterPro" id="IPR001492">
    <property type="entry name" value="Flagellin"/>
</dbReference>
<dbReference type="InterPro" id="IPR042187">
    <property type="entry name" value="Flagellin_C_sub2"/>
</dbReference>
<accession>A0A286H104</accession>
<dbReference type="InterPro" id="IPR013858">
    <property type="entry name" value="Peptidase_M10B_C"/>
</dbReference>
<keyword evidence="5" id="KW-0677">Repeat</keyword>
<evidence type="ECO:0000256" key="6">
    <source>
        <dbReference type="ARBA" id="ARBA00023143"/>
    </source>
</evidence>
<dbReference type="GO" id="GO:0005198">
    <property type="term" value="F:structural molecule activity"/>
    <property type="evidence" value="ECO:0007669"/>
    <property type="project" value="UniProtKB-UniRule"/>
</dbReference>
<dbReference type="GO" id="GO:0009288">
    <property type="term" value="C:bacterial-type flagellum"/>
    <property type="evidence" value="ECO:0007669"/>
    <property type="project" value="UniProtKB-SubCell"/>
</dbReference>
<evidence type="ECO:0000256" key="2">
    <source>
        <dbReference type="ARBA" id="ARBA00005709"/>
    </source>
</evidence>
<dbReference type="InterPro" id="IPR034033">
    <property type="entry name" value="Serralysin-like"/>
</dbReference>
<dbReference type="Pfam" id="PF00700">
    <property type="entry name" value="Flagellin_C"/>
    <property type="match status" value="1"/>
</dbReference>
<comment type="subcellular location">
    <subcellularLocation>
        <location evidence="7">Secreted</location>
    </subcellularLocation>
    <subcellularLocation>
        <location evidence="7">Bacterial flagellum</location>
    </subcellularLocation>
</comment>
<dbReference type="InterPro" id="IPR046358">
    <property type="entry name" value="Flagellin_C"/>
</dbReference>
<keyword evidence="10" id="KW-1185">Reference proteome</keyword>
<comment type="cofactor">
    <cofactor evidence="1">
        <name>Ca(2+)</name>
        <dbReference type="ChEBI" id="CHEBI:29108"/>
    </cofactor>
</comment>
<evidence type="ECO:0000256" key="4">
    <source>
        <dbReference type="ARBA" id="ARBA00022525"/>
    </source>
</evidence>
<keyword evidence="9" id="KW-0282">Flagellum</keyword>
<proteinExistence type="inferred from homology"/>
<dbReference type="PANTHER" id="PTHR42792:SF2">
    <property type="entry name" value="FLAGELLIN"/>
    <property type="match status" value="1"/>
</dbReference>
<dbReference type="Gene3D" id="2.150.10.10">
    <property type="entry name" value="Serralysin-like metalloprotease, C-terminal"/>
    <property type="match status" value="1"/>
</dbReference>
<dbReference type="EMBL" id="OCNJ01000018">
    <property type="protein sequence ID" value="SOE01447.1"/>
    <property type="molecule type" value="Genomic_DNA"/>
</dbReference>
<keyword evidence="9" id="KW-0969">Cilium</keyword>
<dbReference type="InterPro" id="IPR024079">
    <property type="entry name" value="MetalloPept_cat_dom_sf"/>
</dbReference>
<keyword evidence="4 7" id="KW-0964">Secreted</keyword>
<dbReference type="InterPro" id="IPR001029">
    <property type="entry name" value="Flagellin_N"/>
</dbReference>
<dbReference type="Pfam" id="PF00669">
    <property type="entry name" value="Flagellin_N"/>
    <property type="match status" value="1"/>
</dbReference>
<comment type="similarity">
    <text evidence="3">Belongs to the peptidase M10B family.</text>
</comment>
<dbReference type="InterPro" id="IPR006026">
    <property type="entry name" value="Peptidase_Metallo"/>
</dbReference>
<sequence>MSSLLTNVSSMQALRVLQSIDTNMSGVANQVATGLKVGNAKHNAAIWSVSFAIRSDVNTLHAVRDGLSRTEAELAMIGAATGKITELLDQARERAIHLDGATSEQARQAIRADVVTRIQQAEQIIADTSFNGATLLDGEERRVVTGARGETIVIGGREMSSTTLGLDAILAKVDSVVPPVETTTSTSSPATPTGRVFGNDALSAGTAVAGPGGGNGITGSIAQTSAVNVDDGASDFVKMLAYGAKWGGSAQSGAALTYSLYNGTQGYSYAPGAGAITALNASYQAAVRDIMTYASGLSGVTFTEVTESAGVVGDFRFAEYADGGGTAFAYLPNSAAAGGDTFITTGITGAYATVTAGAGYPYQTIIHELGHALGLKHPHEANIDDEYNYDGSAYDHLKYSVMSYKDFAGDTNDGYGADFFPTSFMVGDIAALQAMYGVGAGNSGDDTYSWSGRTFETIWDGGGVDTIDLSNKTGALDIDLTPGSYSNVGTTVTFEGTVTENYTLGIAYGTIVENVIGGSGSDRMKGNEANNTFTGGLGNDVIDGGAGWNVAVFNGNKADYTISDEGNGTVRVIGRDGRDTLTNIQELRFDDGSVDISDLAPPLTAAEYEAQQTSGYSISLGLRLDAMIDVAMSRVLEVGAAFGSEAVQIETAQTMANSLIDELTRANGILVDADMTHASARMQALQVQQQLAISSLSIANGNSQTLLQLFR</sequence>
<evidence type="ECO:0000256" key="1">
    <source>
        <dbReference type="ARBA" id="ARBA00001913"/>
    </source>
</evidence>
<reference evidence="9 10" key="1">
    <citation type="submission" date="2017-09" db="EMBL/GenBank/DDBJ databases">
        <authorList>
            <person name="Ehlers B."/>
            <person name="Leendertz F.H."/>
        </authorList>
    </citation>
    <scope>NUCLEOTIDE SEQUENCE [LARGE SCALE GENOMIC DNA]</scope>
    <source>
        <strain evidence="9 10">USBA 140</strain>
    </source>
</reference>
<dbReference type="GO" id="GO:0008270">
    <property type="term" value="F:zinc ion binding"/>
    <property type="evidence" value="ECO:0007669"/>
    <property type="project" value="InterPro"/>
</dbReference>
<dbReference type="GO" id="GO:0006508">
    <property type="term" value="P:proteolysis"/>
    <property type="evidence" value="ECO:0007669"/>
    <property type="project" value="InterPro"/>
</dbReference>
<gene>
    <name evidence="9" type="ORF">SAMN05421508_11843</name>
</gene>
<keyword evidence="6 7" id="KW-0975">Bacterial flagellum</keyword>
<dbReference type="RefSeq" id="WP_097281644.1">
    <property type="nucleotide sequence ID" value="NZ_OCNJ01000018.1"/>
</dbReference>
<evidence type="ECO:0000313" key="9">
    <source>
        <dbReference type="EMBL" id="SOE01447.1"/>
    </source>
</evidence>
<keyword evidence="9" id="KW-0966">Cell projection</keyword>
<dbReference type="InterPro" id="IPR011049">
    <property type="entry name" value="Serralysin-like_metalloprot_C"/>
</dbReference>
<comment type="similarity">
    <text evidence="2 7">Belongs to the bacterial flagellin family.</text>
</comment>
<dbReference type="Gene3D" id="3.40.390.10">
    <property type="entry name" value="Collagenase (Catalytic Domain)"/>
    <property type="match status" value="1"/>
</dbReference>
<dbReference type="SUPFAM" id="SSF51120">
    <property type="entry name" value="beta-Roll"/>
    <property type="match status" value="1"/>
</dbReference>
<dbReference type="SUPFAM" id="SSF55486">
    <property type="entry name" value="Metalloproteases ('zincins'), catalytic domain"/>
    <property type="match status" value="1"/>
</dbReference>
<dbReference type="Gene3D" id="6.10.10.10">
    <property type="entry name" value="Flagellar export chaperone, C-terminal domain"/>
    <property type="match status" value="1"/>
</dbReference>
<evidence type="ECO:0000256" key="5">
    <source>
        <dbReference type="ARBA" id="ARBA00022737"/>
    </source>
</evidence>
<evidence type="ECO:0000313" key="10">
    <source>
        <dbReference type="Proteomes" id="UP000219621"/>
    </source>
</evidence>
<comment type="function">
    <text evidence="7">Flagellin is the subunit protein which polymerizes to form the filaments of bacterial flagella.</text>
</comment>